<dbReference type="Gene3D" id="3.20.20.370">
    <property type="entry name" value="Glycoside hydrolase/deacetylase"/>
    <property type="match status" value="1"/>
</dbReference>
<dbReference type="PANTHER" id="PTHR30105">
    <property type="entry name" value="UNCHARACTERIZED YIBQ-RELATED"/>
    <property type="match status" value="1"/>
</dbReference>
<dbReference type="InterPro" id="IPR011330">
    <property type="entry name" value="Glyco_hydro/deAcase_b/a-brl"/>
</dbReference>
<organism evidence="2 3">
    <name type="scientific">Sneathiella chinensis</name>
    <dbReference type="NCBI Taxonomy" id="349750"/>
    <lineage>
        <taxon>Bacteria</taxon>
        <taxon>Pseudomonadati</taxon>
        <taxon>Pseudomonadota</taxon>
        <taxon>Alphaproteobacteria</taxon>
        <taxon>Sneathiellales</taxon>
        <taxon>Sneathiellaceae</taxon>
        <taxon>Sneathiella</taxon>
    </lineage>
</organism>
<accession>A0ABQ5U865</accession>
<feature type="compositionally biased region" description="Low complexity" evidence="1">
    <location>
        <begin position="89"/>
        <end position="102"/>
    </location>
</feature>
<dbReference type="RefSeq" id="WP_169561995.1">
    <property type="nucleotide sequence ID" value="NZ_BSNF01000010.1"/>
</dbReference>
<dbReference type="EMBL" id="BSNF01000010">
    <property type="protein sequence ID" value="GLQ07873.1"/>
    <property type="molecule type" value="Genomic_DNA"/>
</dbReference>
<name>A0ABQ5U865_9PROT</name>
<feature type="compositionally biased region" description="Pro residues" evidence="1">
    <location>
        <begin position="128"/>
        <end position="140"/>
    </location>
</feature>
<feature type="compositionally biased region" description="Pro residues" evidence="1">
    <location>
        <begin position="103"/>
        <end position="119"/>
    </location>
</feature>
<evidence type="ECO:0000313" key="3">
    <source>
        <dbReference type="Proteomes" id="UP001161409"/>
    </source>
</evidence>
<comment type="caution">
    <text evidence="2">The sequence shown here is derived from an EMBL/GenBank/DDBJ whole genome shotgun (WGS) entry which is preliminary data.</text>
</comment>
<feature type="compositionally biased region" description="Low complexity" evidence="1">
    <location>
        <begin position="48"/>
        <end position="73"/>
    </location>
</feature>
<protein>
    <recommendedName>
        <fullName evidence="4">Divergent polysaccharide deacetylase family protein</fullName>
    </recommendedName>
</protein>
<feature type="compositionally biased region" description="Low complexity" evidence="1">
    <location>
        <begin position="25"/>
        <end position="38"/>
    </location>
</feature>
<feature type="region of interest" description="Disordered" evidence="1">
    <location>
        <begin position="25"/>
        <end position="212"/>
    </location>
</feature>
<evidence type="ECO:0000313" key="2">
    <source>
        <dbReference type="EMBL" id="GLQ07873.1"/>
    </source>
</evidence>
<dbReference type="Pfam" id="PF04748">
    <property type="entry name" value="Polysacc_deac_2"/>
    <property type="match status" value="1"/>
</dbReference>
<evidence type="ECO:0000256" key="1">
    <source>
        <dbReference type="SAM" id="MobiDB-lite"/>
    </source>
</evidence>
<dbReference type="CDD" id="cd10936">
    <property type="entry name" value="CE4_DAC2"/>
    <property type="match status" value="1"/>
</dbReference>
<dbReference type="Proteomes" id="UP001161409">
    <property type="component" value="Unassembled WGS sequence"/>
</dbReference>
<keyword evidence="3" id="KW-1185">Reference proteome</keyword>
<proteinExistence type="predicted"/>
<reference evidence="2" key="2">
    <citation type="submission" date="2023-01" db="EMBL/GenBank/DDBJ databases">
        <title>Draft genome sequence of Sneathiella chinensis strain NBRC 103408.</title>
        <authorList>
            <person name="Sun Q."/>
            <person name="Mori K."/>
        </authorList>
    </citation>
    <scope>NUCLEOTIDE SEQUENCE</scope>
    <source>
        <strain evidence="2">NBRC 103408</strain>
    </source>
</reference>
<evidence type="ECO:0008006" key="4">
    <source>
        <dbReference type="Google" id="ProtNLM"/>
    </source>
</evidence>
<dbReference type="PANTHER" id="PTHR30105:SF2">
    <property type="entry name" value="DIVERGENT POLYSACCHARIDE DEACETYLASE SUPERFAMILY"/>
    <property type="match status" value="1"/>
</dbReference>
<reference evidence="2" key="1">
    <citation type="journal article" date="2014" name="Int. J. Syst. Evol. Microbiol.">
        <title>Complete genome of a new Firmicutes species belonging to the dominant human colonic microbiota ('Ruminococcus bicirculans') reveals two chromosomes and a selective capacity to utilize plant glucans.</title>
        <authorList>
            <consortium name="NISC Comparative Sequencing Program"/>
            <person name="Wegmann U."/>
            <person name="Louis P."/>
            <person name="Goesmann A."/>
            <person name="Henrissat B."/>
            <person name="Duncan S.H."/>
            <person name="Flint H.J."/>
        </authorList>
    </citation>
    <scope>NUCLEOTIDE SEQUENCE</scope>
    <source>
        <strain evidence="2">NBRC 103408</strain>
    </source>
</reference>
<gene>
    <name evidence="2" type="ORF">GCM10007924_30950</name>
</gene>
<feature type="compositionally biased region" description="Basic and acidic residues" evidence="1">
    <location>
        <begin position="165"/>
        <end position="177"/>
    </location>
</feature>
<sequence length="455" mass="47927">MTVLNILLFLALAGTAGWIYWSVSQQPPASDSSPATAVIGTPVPAPPADDTSPAATSPEDTSGDAAAGDTASEPASPTPDSPTEEQPGADPATEQAPAAQPAPVSPEPEPEPAPEPTPNKPADGTTPAPAPEATPKPEAAPAPQQAEDAAPKEPAEKPGTADAVKQGEDAGKTEKTEQSAIPGDIDLSLSPVPHPDLTRPSAHGLLPVIGPSGQLPWRTYARPFADPMERPRIAIVISEMGMSQPATRSTIQNMPGAVTLSFNPYARDLQAWIEEARAAGHEVLLQLPMEPFGYPANDPGPQSLLTSLTDQENINRLEWMLGRFTGYTGVTNQMGSKFTASAEDIQPVLEVLKERGLLFLDGRTSSKSVAGPLAASLNLPVAINNRFLDHKADRATIDARLADLERIARYTGTAIGIGYPYPVTLERLQVWAQTLSRKGFALVPVSAAVNRQEFQ</sequence>
<dbReference type="InterPro" id="IPR006837">
    <property type="entry name" value="Divergent_DAC"/>
</dbReference>
<dbReference type="SUPFAM" id="SSF88713">
    <property type="entry name" value="Glycoside hydrolase/deacetylase"/>
    <property type="match status" value="1"/>
</dbReference>